<dbReference type="Pfam" id="PF08241">
    <property type="entry name" value="Methyltransf_11"/>
    <property type="match status" value="1"/>
</dbReference>
<dbReference type="GO" id="GO:0032259">
    <property type="term" value="P:methylation"/>
    <property type="evidence" value="ECO:0007669"/>
    <property type="project" value="UniProtKB-KW"/>
</dbReference>
<dbReference type="PANTHER" id="PTHR43591">
    <property type="entry name" value="METHYLTRANSFERASE"/>
    <property type="match status" value="1"/>
</dbReference>
<dbReference type="PANTHER" id="PTHR43591:SF24">
    <property type="entry name" value="2-METHOXY-6-POLYPRENYL-1,4-BENZOQUINOL METHYLASE, MITOCHONDRIAL"/>
    <property type="match status" value="1"/>
</dbReference>
<dbReference type="InterPro" id="IPR029063">
    <property type="entry name" value="SAM-dependent_MTases_sf"/>
</dbReference>
<keyword evidence="3" id="KW-0489">Methyltransferase</keyword>
<protein>
    <submittedName>
        <fullName evidence="2 3">Methyltransferase</fullName>
    </submittedName>
</protein>
<reference evidence="3" key="1">
    <citation type="journal article" date="2015" name="Genome Announc.">
        <title>Draft Genome Sequence of Tolypothrix boutellei Strain VB521301.</title>
        <authorList>
            <person name="Chandrababunaidu M.M."/>
            <person name="Singh D."/>
            <person name="Sen D."/>
            <person name="Bhan S."/>
            <person name="Das S."/>
            <person name="Gupta A."/>
            <person name="Adhikary S.P."/>
            <person name="Tripathy S."/>
        </authorList>
    </citation>
    <scope>NUCLEOTIDE SEQUENCE</scope>
    <source>
        <strain evidence="3">VB521301</strain>
    </source>
</reference>
<proteinExistence type="predicted"/>
<evidence type="ECO:0000313" key="2">
    <source>
        <dbReference type="EMBL" id="KAF3891172.1"/>
    </source>
</evidence>
<dbReference type="CDD" id="cd02440">
    <property type="entry name" value="AdoMet_MTases"/>
    <property type="match status" value="1"/>
</dbReference>
<dbReference type="AlphaFoldDB" id="A0A0C1QRP6"/>
<keyword evidence="3" id="KW-0808">Transferase</keyword>
<dbReference type="GO" id="GO:0008757">
    <property type="term" value="F:S-adenosylmethionine-dependent methyltransferase activity"/>
    <property type="evidence" value="ECO:0007669"/>
    <property type="project" value="InterPro"/>
</dbReference>
<comment type="caution">
    <text evidence="3">The sequence shown here is derived from an EMBL/GenBank/DDBJ whole genome shotgun (WGS) entry which is preliminary data.</text>
</comment>
<dbReference type="RefSeq" id="WP_038083009.1">
    <property type="nucleotide sequence ID" value="NZ_JHEG04000001.1"/>
</dbReference>
<dbReference type="SUPFAM" id="SSF53335">
    <property type="entry name" value="S-adenosyl-L-methionine-dependent methyltransferases"/>
    <property type="match status" value="1"/>
</dbReference>
<dbReference type="Gene3D" id="3.40.50.150">
    <property type="entry name" value="Vaccinia Virus protein VP39"/>
    <property type="match status" value="1"/>
</dbReference>
<reference evidence="2" key="2">
    <citation type="submission" date="2019-11" db="EMBL/GenBank/DDBJ databases">
        <title>Improved Assembly of Tolypothrix boutellei genome.</title>
        <authorList>
            <person name="Sarangi A.N."/>
            <person name="Mukherjee M."/>
            <person name="Ghosh S."/>
            <person name="Singh D."/>
            <person name="Das A."/>
            <person name="Kant S."/>
            <person name="Prusty A."/>
            <person name="Tripathy S."/>
        </authorList>
    </citation>
    <scope>NUCLEOTIDE SEQUENCE</scope>
    <source>
        <strain evidence="2">VB521301</strain>
    </source>
</reference>
<evidence type="ECO:0000313" key="3">
    <source>
        <dbReference type="EMBL" id="KIE08154.1"/>
    </source>
</evidence>
<sequence>MNRVLEPEVMDDLEESMEYDAMNFLEVNTAFAREAIALGPSEQAVVLDAGTGPGRIPVLMCQIRPQWRIIAVDLAQTMLQIASQHVQQALLQQQISLELVDVKNLPYAEGQFDMVISNSLVHHLSDPLPFFKELQRVLKPNGGIFIRDLVRPDDEITINTLVETVGPEYDIHQKKLFRDSLYAALTVEEVNQLVLQAGLEGVKVYQSSDCHWTIERQYRN</sequence>
<dbReference type="OrthoDB" id="9778766at2"/>
<accession>A0A0C1QRP6</accession>
<dbReference type="EMBL" id="JHEG02000059">
    <property type="protein sequence ID" value="KIE08154.1"/>
    <property type="molecule type" value="Genomic_DNA"/>
</dbReference>
<evidence type="ECO:0000259" key="1">
    <source>
        <dbReference type="Pfam" id="PF08241"/>
    </source>
</evidence>
<feature type="domain" description="Methyltransferase type 11" evidence="1">
    <location>
        <begin position="47"/>
        <end position="145"/>
    </location>
</feature>
<gene>
    <name evidence="3" type="ORF">DA73_0242290</name>
    <name evidence="2" type="ORF">DA73_0400027650</name>
</gene>
<name>A0A0C1QRP6_9CYAN</name>
<keyword evidence="4" id="KW-1185">Reference proteome</keyword>
<dbReference type="EMBL" id="JHEG04000001">
    <property type="protein sequence ID" value="KAF3891172.1"/>
    <property type="molecule type" value="Genomic_DNA"/>
</dbReference>
<organism evidence="3">
    <name type="scientific">Tolypothrix bouteillei VB521301</name>
    <dbReference type="NCBI Taxonomy" id="1479485"/>
    <lineage>
        <taxon>Bacteria</taxon>
        <taxon>Bacillati</taxon>
        <taxon>Cyanobacteriota</taxon>
        <taxon>Cyanophyceae</taxon>
        <taxon>Nostocales</taxon>
        <taxon>Tolypothrichaceae</taxon>
        <taxon>Tolypothrix</taxon>
    </lineage>
</organism>
<dbReference type="Proteomes" id="UP000029738">
    <property type="component" value="Unassembled WGS sequence"/>
</dbReference>
<dbReference type="InterPro" id="IPR013216">
    <property type="entry name" value="Methyltransf_11"/>
</dbReference>
<evidence type="ECO:0000313" key="4">
    <source>
        <dbReference type="Proteomes" id="UP000029738"/>
    </source>
</evidence>
<dbReference type="STRING" id="1479485.DA73_0242290"/>